<dbReference type="EMBL" id="CAADHO010000003">
    <property type="protein sequence ID" value="VFQ44410.1"/>
    <property type="molecule type" value="Genomic_DNA"/>
</dbReference>
<reference evidence="1 2" key="1">
    <citation type="submission" date="2019-03" db="EMBL/GenBank/DDBJ databases">
        <authorList>
            <person name="Nijsse B."/>
        </authorList>
    </citation>
    <scope>NUCLEOTIDE SEQUENCE [LARGE SCALE GENOMIC DNA]</scope>
    <source>
        <strain evidence="1">Desulfoluna butyratoxydans MSL71</strain>
    </source>
</reference>
<name>A0A4U8YLB0_9BACT</name>
<dbReference type="AlphaFoldDB" id="A0A4U8YLB0"/>
<sequence>MRLEEYTPEYAINYHPADIASMRRALKRYTELIQTGDAFTASYCVAHFYHTGDNIPFSAFDDHPDLQKYLMEDAYYFHKDSDMDNLQASMTGEDLLFLCAVIHPELEEDIKTTCEAMVRYARELNDSSEMWITVETPFGVEPLHIVATRYPKYGYLLASFLVPYWDDEHMHEPLYRLAAWKNNLGITEDTLKAFCYADNATVRENMLGYDSYDGYDDSGDPIESNFDLITHFREHPDAYDTFKQMLADRYREMPLLQYSKDLDEYNETPLRTLVMEMLYVLGTVDFWDDDFDADAYLSQPFVTTDAKQEAEELKADVEQRLGRPVVISLDEKEQEKALEDQVKEQQATPQADAWQEVITKVLPDGEALWHYIATGEGPEVQDAVKKTDLAKGAKKAKCAMASDLALQAKYAPMEKWIFREMGAYAKECLAQDPILGKEQIFRFYDVMHRCMASPPIYCETRRGLVDELNIATDEELEERFPTTYKKQFEVLPTNVRDWYQFSDLHRTLPKFFRLLQENEKQAAPYLLEWFALEKPKTEEKGKKTCPASPPAAAVMASYLAVRDNRDKAFGDLTTAAMAYLEDYGPRFILSCLGSQGQWTLFDEYESEKDAVYDTEYRQNHQKEILKNYHHWKPVEHYVRTGEFEKKSGQKALDAFVAYFNRYAEIDDDEIAKHQPRYGWIDGSQDETTLAMVMAYWAVKIPSLKGVEIFRRFLKIAFQMAPMKVISQLSGMLPALENIDDMELFMDTLSSLKPLGLEEDAYWSYQLYRIYDDGDVYDIDPERPGDLSAAQLHYLQLLTLYLQGTAPAQAMKKSSPYLDAPFDAIRSELRIGVHRLPRRRLMKIYRHATRVLGSQEGLTAELDKMALDKVRRSLEKNIARLPHYFEARLKQHQIPYDEEPVSGDELKDFLVPEYPPSDDAITEDRYEEIKAEILEDHQNAHYQWCVIQKTTRGMRFLCNAKMLRFGLWCNEHKKDDRITAYHLFITDASCPQALIEDLEALQQIDYKEAWMERFDTYLRGDTDFESIQTLIECGISDDEFLEADGFDDIDLEDIIDNLSPNLQERLVKIAEAKDVDLM</sequence>
<protein>
    <submittedName>
        <fullName evidence="1">Uncharacterized protein</fullName>
    </submittedName>
</protein>
<evidence type="ECO:0000313" key="1">
    <source>
        <dbReference type="EMBL" id="VFQ44410.1"/>
    </source>
</evidence>
<gene>
    <name evidence="1" type="ORF">MSL71_20590</name>
</gene>
<proteinExistence type="predicted"/>
<dbReference type="Proteomes" id="UP000507962">
    <property type="component" value="Unassembled WGS sequence"/>
</dbReference>
<keyword evidence="2" id="KW-1185">Reference proteome</keyword>
<evidence type="ECO:0000313" key="2">
    <source>
        <dbReference type="Proteomes" id="UP000507962"/>
    </source>
</evidence>
<organism evidence="1 2">
    <name type="scientific">Desulfoluna butyratoxydans</name>
    <dbReference type="NCBI Taxonomy" id="231438"/>
    <lineage>
        <taxon>Bacteria</taxon>
        <taxon>Pseudomonadati</taxon>
        <taxon>Thermodesulfobacteriota</taxon>
        <taxon>Desulfobacteria</taxon>
        <taxon>Desulfobacterales</taxon>
        <taxon>Desulfolunaceae</taxon>
        <taxon>Desulfoluna</taxon>
    </lineage>
</organism>
<accession>A0A4U8YLB0</accession>